<name>A0A9J6P8E7_9CLOT</name>
<dbReference type="Proteomes" id="UP001056429">
    <property type="component" value="Unassembled WGS sequence"/>
</dbReference>
<dbReference type="Gene3D" id="2.20.28.30">
    <property type="entry name" value="RNA polymerase ii, chain L"/>
    <property type="match status" value="1"/>
</dbReference>
<sequence length="370" mass="43057">MNNFNQENTKVEKDTHKYDCPNCGGNLSFDIGTQSLICPYCSSNVQIEFEDEEIIEYDIDSAMMKAKTDWGDEQRTIKCENCGAETLVEAKNTSEFCAFCGSSHILKSDGEKTIVPESLIPFKITKENAQKEFKKWINKRYYAPRALKHQYNSDKLSGVYIPFWTYDSSTYSSYSAQKGTYYYVDVTEWVEQDGERKQVTKKERRTRWEYTAGDFSKDFDDILIPSSNQVKEKLLKRLEPFNLNELVRYQPHYISGFISERYSIDVDAGWNLAQTEIKSDLRNGIRRKINGDEVRDLRISTHYEDIKFKHILLPIWISAYTFKDKNYKFLINGQTGEVQGESPISILKIIFTILLLAGVAALIYFYMRNK</sequence>
<dbReference type="RefSeq" id="WP_250862025.1">
    <property type="nucleotide sequence ID" value="NZ_JAGSOJ010000007.1"/>
</dbReference>
<keyword evidence="3" id="KW-1185">Reference proteome</keyword>
<accession>A0A9J6P8E7</accession>
<dbReference type="PANTHER" id="PTHR37826:SF3">
    <property type="entry name" value="J DOMAIN-CONTAINING PROTEIN"/>
    <property type="match status" value="1"/>
</dbReference>
<gene>
    <name evidence="2" type="ORF">KDK92_24330</name>
</gene>
<dbReference type="AlphaFoldDB" id="A0A9J6P8E7"/>
<organism evidence="2 3">
    <name type="scientific">Oceanirhabdus seepicola</name>
    <dbReference type="NCBI Taxonomy" id="2828781"/>
    <lineage>
        <taxon>Bacteria</taxon>
        <taxon>Bacillati</taxon>
        <taxon>Bacillota</taxon>
        <taxon>Clostridia</taxon>
        <taxon>Eubacteriales</taxon>
        <taxon>Clostridiaceae</taxon>
        <taxon>Oceanirhabdus</taxon>
    </lineage>
</organism>
<reference evidence="2" key="2">
    <citation type="submission" date="2021-04" db="EMBL/GenBank/DDBJ databases">
        <authorList>
            <person name="Dong X."/>
        </authorList>
    </citation>
    <scope>NUCLEOTIDE SEQUENCE</scope>
    <source>
        <strain evidence="2">ZWT</strain>
    </source>
</reference>
<protein>
    <recommendedName>
        <fullName evidence="4">TFIIB-type zinc ribbon-containing protein</fullName>
    </recommendedName>
</protein>
<proteinExistence type="predicted"/>
<feature type="transmembrane region" description="Helical" evidence="1">
    <location>
        <begin position="346"/>
        <end position="367"/>
    </location>
</feature>
<evidence type="ECO:0008006" key="4">
    <source>
        <dbReference type="Google" id="ProtNLM"/>
    </source>
</evidence>
<evidence type="ECO:0000313" key="3">
    <source>
        <dbReference type="Proteomes" id="UP001056429"/>
    </source>
</evidence>
<evidence type="ECO:0000313" key="2">
    <source>
        <dbReference type="EMBL" id="MCM1992859.1"/>
    </source>
</evidence>
<keyword evidence="1" id="KW-1133">Transmembrane helix</keyword>
<evidence type="ECO:0000256" key="1">
    <source>
        <dbReference type="SAM" id="Phobius"/>
    </source>
</evidence>
<keyword evidence="1" id="KW-0812">Transmembrane</keyword>
<dbReference type="EMBL" id="JAGSOJ010000007">
    <property type="protein sequence ID" value="MCM1992859.1"/>
    <property type="molecule type" value="Genomic_DNA"/>
</dbReference>
<dbReference type="PANTHER" id="PTHR37826">
    <property type="entry name" value="FLOTILLIN BAND_7_5 DOMAIN PROTEIN"/>
    <property type="match status" value="1"/>
</dbReference>
<keyword evidence="1" id="KW-0472">Membrane</keyword>
<comment type="caution">
    <text evidence="2">The sequence shown here is derived from an EMBL/GenBank/DDBJ whole genome shotgun (WGS) entry which is preliminary data.</text>
</comment>
<reference evidence="2" key="1">
    <citation type="journal article" date="2021" name="mSystems">
        <title>Bacteria and Archaea Synergistically Convert Glycine Betaine to Biogenic Methane in the Formosa Cold Seep of the South China Sea.</title>
        <authorList>
            <person name="Li L."/>
            <person name="Zhang W."/>
            <person name="Zhang S."/>
            <person name="Song L."/>
            <person name="Sun Q."/>
            <person name="Zhang H."/>
            <person name="Xiang H."/>
            <person name="Dong X."/>
        </authorList>
    </citation>
    <scope>NUCLEOTIDE SEQUENCE</scope>
    <source>
        <strain evidence="2">ZWT</strain>
    </source>
</reference>